<dbReference type="PROSITE" id="PS50005">
    <property type="entry name" value="TPR"/>
    <property type="match status" value="3"/>
</dbReference>
<dbReference type="PANTHER" id="PTHR12558">
    <property type="entry name" value="CELL DIVISION CYCLE 16,23,27"/>
    <property type="match status" value="1"/>
</dbReference>
<protein>
    <recommendedName>
        <fullName evidence="4">Tetratricopeptide repeat protein</fullName>
    </recommendedName>
</protein>
<gene>
    <name evidence="2" type="ORF">D6858_10930</name>
</gene>
<name>A0A419R061_9SPHN</name>
<evidence type="ECO:0000313" key="3">
    <source>
        <dbReference type="Proteomes" id="UP000284322"/>
    </source>
</evidence>
<evidence type="ECO:0000256" key="1">
    <source>
        <dbReference type="PROSITE-ProRule" id="PRU00339"/>
    </source>
</evidence>
<dbReference type="PANTHER" id="PTHR12558:SF13">
    <property type="entry name" value="CELL DIVISION CYCLE PROTEIN 27 HOMOLOG"/>
    <property type="match status" value="1"/>
</dbReference>
<reference evidence="2 3" key="1">
    <citation type="submission" date="2018-09" db="EMBL/GenBank/DDBJ databases">
        <title>Altererythrobacter sp.Ery1 and Ery12, the genome sequencing of novel strains in genus Alterythrobacter.</title>
        <authorList>
            <person name="Cheng H."/>
            <person name="Wu Y.-H."/>
            <person name="Fang C."/>
            <person name="Xu X.-W."/>
        </authorList>
    </citation>
    <scope>NUCLEOTIDE SEQUENCE [LARGE SCALE GENOMIC DNA]</scope>
    <source>
        <strain evidence="2 3">Ery12</strain>
    </source>
</reference>
<dbReference type="SMART" id="SM00028">
    <property type="entry name" value="TPR"/>
    <property type="match status" value="6"/>
</dbReference>
<dbReference type="Proteomes" id="UP000284322">
    <property type="component" value="Unassembled WGS sequence"/>
</dbReference>
<dbReference type="Gene3D" id="1.25.40.10">
    <property type="entry name" value="Tetratricopeptide repeat domain"/>
    <property type="match status" value="3"/>
</dbReference>
<accession>A0A419R061</accession>
<evidence type="ECO:0008006" key="4">
    <source>
        <dbReference type="Google" id="ProtNLM"/>
    </source>
</evidence>
<feature type="repeat" description="TPR" evidence="1">
    <location>
        <begin position="266"/>
        <end position="299"/>
    </location>
</feature>
<dbReference type="InterPro" id="IPR019734">
    <property type="entry name" value="TPR_rpt"/>
</dbReference>
<feature type="repeat" description="TPR" evidence="1">
    <location>
        <begin position="130"/>
        <end position="163"/>
    </location>
</feature>
<dbReference type="SUPFAM" id="SSF48452">
    <property type="entry name" value="TPR-like"/>
    <property type="match status" value="2"/>
</dbReference>
<dbReference type="EMBL" id="RAHJ01000019">
    <property type="protein sequence ID" value="RJX66869.1"/>
    <property type="molecule type" value="Genomic_DNA"/>
</dbReference>
<dbReference type="InterPro" id="IPR011990">
    <property type="entry name" value="TPR-like_helical_dom_sf"/>
</dbReference>
<keyword evidence="3" id="KW-1185">Reference proteome</keyword>
<proteinExistence type="predicted"/>
<comment type="caution">
    <text evidence="2">The sequence shown here is derived from an EMBL/GenBank/DDBJ whole genome shotgun (WGS) entry which is preliminary data.</text>
</comment>
<evidence type="ECO:0000313" key="2">
    <source>
        <dbReference type="EMBL" id="RJX66869.1"/>
    </source>
</evidence>
<dbReference type="OrthoDB" id="7259535at2"/>
<keyword evidence="1" id="KW-0802">TPR repeat</keyword>
<dbReference type="AlphaFoldDB" id="A0A419R061"/>
<sequence length="533" mass="57776">MICNHNNASGVVLSIALTLAGCTANPPEPDLREKALIALKDGDGVAAETALREALNEGAPKSLLAPYFGEAEILQGNLPEAHQWLDSEDFAPESRTHGLHMLGRLAMMEGNLNLANRAFSQAVDGHPQDAALWVDFGRLRYQAGQQTGAIAASEEALRVGPNDPAALLFRAQLVRDAHGMAAALPLLERGLKAAPEDSQLLSEYAATLGELGRAREMIAVLHRLALTDPTNPHMFYLQAVLAARAENYELARTLLQRSGDLDRQMSAAILLLGIIDLENGNYASAAQGFDRLLRMQPNNQRVQFLLARSLKLGGRDRELVARFADHADAPYMAMVVGRAYEALGQREKAAVFLDRANRPYAMIVRILPTDRDIFADDLTSVTDGPSTVSRVRAMLAAGQVDGARSQANAFLQLFPQSSDAMALAGDVALAAGDYSQATSFYDKAATVRQPWPLTQRMAYAFIGQGREADAAKLIADHLRGEPNNAEAAALLGRWYYLGGDKIHSQSLIRHAFQQGLASDSQLRELRAKLAKQP</sequence>
<organism evidence="2 3">
    <name type="scientific">Tsuneonella suprasediminis</name>
    <dbReference type="NCBI Taxonomy" id="2306996"/>
    <lineage>
        <taxon>Bacteria</taxon>
        <taxon>Pseudomonadati</taxon>
        <taxon>Pseudomonadota</taxon>
        <taxon>Alphaproteobacteria</taxon>
        <taxon>Sphingomonadales</taxon>
        <taxon>Erythrobacteraceae</taxon>
        <taxon>Tsuneonella</taxon>
    </lineage>
</organism>
<dbReference type="Pfam" id="PF14559">
    <property type="entry name" value="TPR_19"/>
    <property type="match status" value="2"/>
</dbReference>
<feature type="repeat" description="TPR" evidence="1">
    <location>
        <begin position="96"/>
        <end position="129"/>
    </location>
</feature>
<dbReference type="Pfam" id="PF13432">
    <property type="entry name" value="TPR_16"/>
    <property type="match status" value="1"/>
</dbReference>